<keyword evidence="4" id="KW-1185">Reference proteome</keyword>
<name>A0A4V1RWH8_9BACT</name>
<reference evidence="3 4" key="1">
    <citation type="submission" date="2019-01" db="EMBL/GenBank/DDBJ databases">
        <title>Spirosoma flava sp. nov., a propanil-degrading bacterium isolated from herbicide-contaminated soil.</title>
        <authorList>
            <person name="Zhang L."/>
            <person name="Jiang J.-D."/>
        </authorList>
    </citation>
    <scope>NUCLEOTIDE SEQUENCE [LARGE SCALE GENOMIC DNA]</scope>
    <source>
        <strain evidence="3 4">TY50</strain>
    </source>
</reference>
<keyword evidence="2" id="KW-0732">Signal</keyword>
<evidence type="ECO:0000256" key="1">
    <source>
        <dbReference type="SAM" id="MobiDB-lite"/>
    </source>
</evidence>
<evidence type="ECO:0000313" key="4">
    <source>
        <dbReference type="Proteomes" id="UP000290407"/>
    </source>
</evidence>
<feature type="region of interest" description="Disordered" evidence="1">
    <location>
        <begin position="135"/>
        <end position="188"/>
    </location>
</feature>
<feature type="chain" id="PRO_5020612452" evidence="2">
    <location>
        <begin position="25"/>
        <end position="266"/>
    </location>
</feature>
<sequence length="266" mass="28021">MSTKLLWLSLPALLLTSCFQGDNASNTDGANDAAGTGSPNLAKEVVGVWQLSTDQRFGYDEPCNMLDQGLIEGMFDIGLTEEMTTLDYPNGCQFKWKDGTVSVAFGGPKPYPSMYHAEYIFDKMYQGGAGQVSGQMGMAAEKEPISGPETRGTGAERPATEPAGGAEADMDDDSTASNDSSNSTSGVTSVAAQFTKPAVSTGRFVAVPGVGDKAVWDPARKAMHVLYNNHIVNVTVQTKANAATSQQKATSLAEVVLSHFVEASSN</sequence>
<feature type="signal peptide" evidence="2">
    <location>
        <begin position="1"/>
        <end position="24"/>
    </location>
</feature>
<organism evidence="3 4">
    <name type="scientific">Spirosoma sordidisoli</name>
    <dbReference type="NCBI Taxonomy" id="2502893"/>
    <lineage>
        <taxon>Bacteria</taxon>
        <taxon>Pseudomonadati</taxon>
        <taxon>Bacteroidota</taxon>
        <taxon>Cytophagia</taxon>
        <taxon>Cytophagales</taxon>
        <taxon>Cytophagaceae</taxon>
        <taxon>Spirosoma</taxon>
    </lineage>
</organism>
<dbReference type="PROSITE" id="PS51257">
    <property type="entry name" value="PROKAR_LIPOPROTEIN"/>
    <property type="match status" value="1"/>
</dbReference>
<feature type="compositionally biased region" description="Low complexity" evidence="1">
    <location>
        <begin position="175"/>
        <end position="188"/>
    </location>
</feature>
<protein>
    <submittedName>
        <fullName evidence="3">Uncharacterized protein</fullName>
    </submittedName>
</protein>
<gene>
    <name evidence="3" type="ORF">EQG79_10675</name>
</gene>
<evidence type="ECO:0000256" key="2">
    <source>
        <dbReference type="SAM" id="SignalP"/>
    </source>
</evidence>
<dbReference type="EMBL" id="SBLB01000002">
    <property type="protein sequence ID" value="RYC70318.1"/>
    <property type="molecule type" value="Genomic_DNA"/>
</dbReference>
<comment type="caution">
    <text evidence="3">The sequence shown here is derived from an EMBL/GenBank/DDBJ whole genome shotgun (WGS) entry which is preliminary data.</text>
</comment>
<accession>A0A4V1RWH8</accession>
<dbReference type="Proteomes" id="UP000290407">
    <property type="component" value="Unassembled WGS sequence"/>
</dbReference>
<dbReference type="RefSeq" id="WP_077922786.1">
    <property type="nucleotide sequence ID" value="NZ_SBLB01000002.1"/>
</dbReference>
<dbReference type="AlphaFoldDB" id="A0A4V1RWH8"/>
<proteinExistence type="predicted"/>
<evidence type="ECO:0000313" key="3">
    <source>
        <dbReference type="EMBL" id="RYC70318.1"/>
    </source>
</evidence>